<name>A0ABY8A1X0_9ACTN</name>
<evidence type="ECO:0000313" key="2">
    <source>
        <dbReference type="Proteomes" id="UP001219605"/>
    </source>
</evidence>
<gene>
    <name evidence="1" type="ORF">PVK37_29175</name>
</gene>
<sequence length="94" mass="10795">MVTPTRPHTPVRPIWLCRACARPWPCGTARLTLNREYADDRIGLCLYLSSQLHQAVADLYRLNPDRAPEPPQLFARFLGWARLRPTVSADREPD</sequence>
<proteinExistence type="predicted"/>
<dbReference type="Proteomes" id="UP001219605">
    <property type="component" value="Chromosome"/>
</dbReference>
<reference evidence="1 2" key="1">
    <citation type="submission" date="2023-02" db="EMBL/GenBank/DDBJ databases">
        <authorList>
            <person name="Mo P."/>
        </authorList>
    </citation>
    <scope>NUCLEOTIDE SEQUENCE [LARGE SCALE GENOMIC DNA]</scope>
    <source>
        <strain evidence="1 2">HUAS 3</strain>
    </source>
</reference>
<protein>
    <recommendedName>
        <fullName evidence="3">Flavin reductase</fullName>
    </recommendedName>
</protein>
<dbReference type="EMBL" id="CP118615">
    <property type="protein sequence ID" value="WDZ88208.1"/>
    <property type="molecule type" value="Genomic_DNA"/>
</dbReference>
<evidence type="ECO:0000313" key="1">
    <source>
        <dbReference type="EMBL" id="WDZ88208.1"/>
    </source>
</evidence>
<organism evidence="1 2">
    <name type="scientific">Micromonospora cathayae</name>
    <dbReference type="NCBI Taxonomy" id="3028804"/>
    <lineage>
        <taxon>Bacteria</taxon>
        <taxon>Bacillati</taxon>
        <taxon>Actinomycetota</taxon>
        <taxon>Actinomycetes</taxon>
        <taxon>Micromonosporales</taxon>
        <taxon>Micromonosporaceae</taxon>
        <taxon>Micromonospora</taxon>
    </lineage>
</organism>
<keyword evidence="2" id="KW-1185">Reference proteome</keyword>
<evidence type="ECO:0008006" key="3">
    <source>
        <dbReference type="Google" id="ProtNLM"/>
    </source>
</evidence>
<accession>A0ABY8A1X0</accession>